<dbReference type="HOGENOM" id="CLU_1804054_0_0_11"/>
<reference evidence="2 3" key="1">
    <citation type="journal article" date="2007" name="PLoS ONE">
        <title>Molecular analysis of a leprosy immunotherapeutic bacillus provides insights into Mycobacterium evolution.</title>
        <authorList>
            <person name="Ahmed N."/>
            <person name="Saini V."/>
            <person name="Raghuvanshi S."/>
            <person name="Khurana J.P."/>
            <person name="Tyagi A.K."/>
            <person name="Tyagi A.K."/>
            <person name="Hasnain S.E."/>
        </authorList>
    </citation>
    <scope>NUCLEOTIDE SEQUENCE [LARGE SCALE GENOMIC DNA]</scope>
    <source>
        <strain evidence="2">MTCC 9506</strain>
    </source>
</reference>
<accession>J9WAD3</accession>
<organism evidence="2 3">
    <name type="scientific">Mycobacterium indicus pranii (strain DSM 45239 / MTCC 9506)</name>
    <dbReference type="NCBI Taxonomy" id="1232724"/>
    <lineage>
        <taxon>Bacteria</taxon>
        <taxon>Bacillati</taxon>
        <taxon>Actinomycetota</taxon>
        <taxon>Actinomycetes</taxon>
        <taxon>Mycobacteriales</taxon>
        <taxon>Mycobacteriaceae</taxon>
        <taxon>Mycobacterium</taxon>
        <taxon>Mycobacterium avium complex (MAC)</taxon>
    </lineage>
</organism>
<dbReference type="PATRIC" id="fig|1232724.3.peg.272"/>
<gene>
    <name evidence="2" type="ORF">MIP_00360</name>
</gene>
<protein>
    <submittedName>
        <fullName evidence="2">Uncharacterized protein</fullName>
    </submittedName>
</protein>
<dbReference type="KEGG" id="mid:MIP_00360"/>
<name>J9WAD3_MYCIP</name>
<dbReference type="Proteomes" id="UP000007329">
    <property type="component" value="Chromosome"/>
</dbReference>
<feature type="region of interest" description="Disordered" evidence="1">
    <location>
        <begin position="124"/>
        <end position="143"/>
    </location>
</feature>
<evidence type="ECO:0000256" key="1">
    <source>
        <dbReference type="SAM" id="MobiDB-lite"/>
    </source>
</evidence>
<feature type="compositionally biased region" description="Basic residues" evidence="1">
    <location>
        <begin position="130"/>
        <end position="143"/>
    </location>
</feature>
<dbReference type="EMBL" id="CP002275">
    <property type="protein sequence ID" value="AFS12251.1"/>
    <property type="molecule type" value="Genomic_DNA"/>
</dbReference>
<evidence type="ECO:0000313" key="2">
    <source>
        <dbReference type="EMBL" id="AFS12251.1"/>
    </source>
</evidence>
<evidence type="ECO:0000313" key="3">
    <source>
        <dbReference type="Proteomes" id="UP000007329"/>
    </source>
</evidence>
<dbReference type="AlphaFoldDB" id="J9WAD3"/>
<proteinExistence type="predicted"/>
<sequence length="143" mass="15826">MRLSAATRRYGCSSVNLCCAPTGGYVNRYSGYAKDLTLHFVQIWRSIAPPGAAMTRGHFASSPASGPLTRRRLREKIPFRATDVTGHLSTKWLVRAVASYRVLGEGADDSGEVATGGRRHRVCRPGAARDRRRAFRHRLRRSG</sequence>
<reference evidence="2 3" key="2">
    <citation type="journal article" date="2012" name="Nucleic Acids Res.">
        <title>Massive gene acquisitions in Mycobacterium indicus pranii provide a perspective on mycobacterial evolution.</title>
        <authorList>
            <person name="Saini V."/>
            <person name="Raghuvanshi S."/>
            <person name="Khurana J.P."/>
            <person name="Ahmed N."/>
            <person name="Hasnain S.E."/>
            <person name="Tyagi A.K."/>
            <person name="Tyagi A.K."/>
        </authorList>
    </citation>
    <scope>NUCLEOTIDE SEQUENCE [LARGE SCALE GENOMIC DNA]</scope>
    <source>
        <strain evidence="3">DSM 45239 / MTCC 9506</strain>
    </source>
</reference>